<gene>
    <name evidence="1" type="ORF">MSEDJ_12210</name>
</gene>
<keyword evidence="2" id="KW-1185">Reference proteome</keyword>
<reference evidence="1 2" key="1">
    <citation type="journal article" date="2019" name="Emerg. Microbes Infect.">
        <title>Comprehensive subspecies identification of 175 nontuberculous mycobacteria species based on 7547 genomic profiles.</title>
        <authorList>
            <person name="Matsumoto Y."/>
            <person name="Kinjo T."/>
            <person name="Motooka D."/>
            <person name="Nabeya D."/>
            <person name="Jung N."/>
            <person name="Uechi K."/>
            <person name="Horii T."/>
            <person name="Iida T."/>
            <person name="Fujita J."/>
            <person name="Nakamura S."/>
        </authorList>
    </citation>
    <scope>NUCLEOTIDE SEQUENCE [LARGE SCALE GENOMIC DNA]</scope>
    <source>
        <strain evidence="1 2">JCM 17899</strain>
    </source>
</reference>
<dbReference type="EMBL" id="AP022588">
    <property type="protein sequence ID" value="BBY27125.1"/>
    <property type="molecule type" value="Genomic_DNA"/>
</dbReference>
<proteinExistence type="predicted"/>
<dbReference type="AlphaFoldDB" id="A0A7I7QLG2"/>
<evidence type="ECO:0000313" key="1">
    <source>
        <dbReference type="EMBL" id="BBY27125.1"/>
    </source>
</evidence>
<dbReference type="RefSeq" id="WP_163796050.1">
    <property type="nucleotide sequence ID" value="NZ_AP022588.1"/>
</dbReference>
<evidence type="ECO:0000313" key="2">
    <source>
        <dbReference type="Proteomes" id="UP000467193"/>
    </source>
</evidence>
<organism evidence="1 2">
    <name type="scientific">Mycolicibacterium sediminis</name>
    <dbReference type="NCBI Taxonomy" id="1286180"/>
    <lineage>
        <taxon>Bacteria</taxon>
        <taxon>Bacillati</taxon>
        <taxon>Actinomycetota</taxon>
        <taxon>Actinomycetes</taxon>
        <taxon>Mycobacteriales</taxon>
        <taxon>Mycobacteriaceae</taxon>
        <taxon>Mycolicibacterium</taxon>
    </lineage>
</organism>
<name>A0A7I7QLG2_9MYCO</name>
<protein>
    <submittedName>
        <fullName evidence="1">Uncharacterized protein</fullName>
    </submittedName>
</protein>
<dbReference type="Proteomes" id="UP000467193">
    <property type="component" value="Chromosome"/>
</dbReference>
<accession>A0A7I7QLG2</accession>
<dbReference type="KEGG" id="msei:MSEDJ_12210"/>
<sequence length="145" mass="15490">MDWRTTTSQTAQADLDDLLKDSIQVAVQGLGDQSLVPFMLVITHSGERAVRSLAARLPNAAVDSAIAALQGDRDSEDLRARATVLDVSVREPFAGDAINVRLEHQEGPSIDILVPYRSTPAGITVSTDALTAAADTRRLWPAPST</sequence>